<evidence type="ECO:0000313" key="3">
    <source>
        <dbReference type="Proteomes" id="UP000298210"/>
    </source>
</evidence>
<organism evidence="2 3">
    <name type="scientific">Shouchella lehensis</name>
    <dbReference type="NCBI Taxonomy" id="300825"/>
    <lineage>
        <taxon>Bacteria</taxon>
        <taxon>Bacillati</taxon>
        <taxon>Bacillota</taxon>
        <taxon>Bacilli</taxon>
        <taxon>Bacillales</taxon>
        <taxon>Bacillaceae</taxon>
        <taxon>Shouchella</taxon>
    </lineage>
</organism>
<dbReference type="InterPro" id="IPR013324">
    <property type="entry name" value="RNA_pol_sigma_r3/r4-like"/>
</dbReference>
<comment type="caution">
    <text evidence="2">The sequence shown here is derived from an EMBL/GenBank/DDBJ whole genome shotgun (WGS) entry which is preliminary data.</text>
</comment>
<dbReference type="SUPFAM" id="SSF88659">
    <property type="entry name" value="Sigma3 and sigma4 domains of RNA polymerase sigma factors"/>
    <property type="match status" value="1"/>
</dbReference>
<name>A0A4Y7WLY8_9BACI</name>
<dbReference type="Gene3D" id="1.20.140.160">
    <property type="match status" value="1"/>
</dbReference>
<keyword evidence="1" id="KW-0812">Transmembrane</keyword>
<evidence type="ECO:0000313" key="2">
    <source>
        <dbReference type="EMBL" id="TES49512.1"/>
    </source>
</evidence>
<sequence>MRIKKNNLLIKITSFNWLFFRILFLFYMERCLKKRRGANMKEHKKLLEDRLLMSFYEDPSNRALFKRKRYDTRASQVLDERFKLYYLKARMVSYTDKLTRHYSREFDKQKRFQRNQLHLDTPQEKGEDLTAISLIPDKDITTDDAVVKAIPDILPTETLQKKYHELSEEKKTILTYFVFDRLNNKEIAAEMDCSPQNVSKLKIKALNELRSVEANERDKETSF</sequence>
<evidence type="ECO:0000256" key="1">
    <source>
        <dbReference type="SAM" id="Phobius"/>
    </source>
</evidence>
<feature type="transmembrane region" description="Helical" evidence="1">
    <location>
        <begin position="7"/>
        <end position="28"/>
    </location>
</feature>
<dbReference type="EMBL" id="SNUX01000002">
    <property type="protein sequence ID" value="TES49512.1"/>
    <property type="molecule type" value="Genomic_DNA"/>
</dbReference>
<dbReference type="Proteomes" id="UP000298210">
    <property type="component" value="Unassembled WGS sequence"/>
</dbReference>
<keyword evidence="1" id="KW-1133">Transmembrane helix</keyword>
<keyword evidence="1" id="KW-0472">Membrane</keyword>
<dbReference type="AlphaFoldDB" id="A0A4Y7WLY8"/>
<gene>
    <name evidence="2" type="ORF">E2L03_08570</name>
</gene>
<proteinExistence type="predicted"/>
<protein>
    <submittedName>
        <fullName evidence="2">Uncharacterized protein</fullName>
    </submittedName>
</protein>
<reference evidence="2 3" key="1">
    <citation type="submission" date="2019-03" db="EMBL/GenBank/DDBJ databases">
        <authorList>
            <person name="Liu G."/>
        </authorList>
    </citation>
    <scope>NUCLEOTIDE SEQUENCE [LARGE SCALE GENOMIC DNA]</scope>
    <source>
        <strain evidence="2 3">DSM 19099</strain>
    </source>
</reference>
<accession>A0A4Y7WLY8</accession>